<gene>
    <name evidence="1" type="ORF">JI735_29795</name>
</gene>
<sequence length="59" mass="6684">MILNLAGAVIYAAYSMNAYTSILWVPPGGMDQLHFLQLFVSKSAEKFNLLYSVQQIMRE</sequence>
<dbReference type="Proteomes" id="UP000595841">
    <property type="component" value="Chromosome"/>
</dbReference>
<evidence type="ECO:0000313" key="2">
    <source>
        <dbReference type="Proteomes" id="UP000595841"/>
    </source>
</evidence>
<dbReference type="AlphaFoldDB" id="A0A974SCS4"/>
<accession>A0A974SCS4</accession>
<keyword evidence="2" id="KW-1185">Reference proteome</keyword>
<evidence type="ECO:0000313" key="1">
    <source>
        <dbReference type="EMBL" id="QQZ60624.1"/>
    </source>
</evidence>
<protein>
    <submittedName>
        <fullName evidence="1">Uncharacterized protein</fullName>
    </submittedName>
</protein>
<proteinExistence type="predicted"/>
<name>A0A974SCS4_9BACL</name>
<dbReference type="RefSeq" id="WP_039836204.1">
    <property type="nucleotide sequence ID" value="NZ_CP068595.1"/>
</dbReference>
<dbReference type="KEGG" id="pson:JI735_29795"/>
<reference evidence="1 2" key="1">
    <citation type="submission" date="2021-01" db="EMBL/GenBank/DDBJ databases">
        <title>Whole genome sequence of Paenibacillus sonchi LMG 24727 for comparative genomics.</title>
        <authorList>
            <person name="Lee G."/>
            <person name="Kim M.-J."/>
            <person name="Lim K."/>
            <person name="Shin J.-H."/>
        </authorList>
    </citation>
    <scope>NUCLEOTIDE SEQUENCE [LARGE SCALE GENOMIC DNA]</scope>
    <source>
        <strain evidence="1 2">LMG 24727</strain>
    </source>
</reference>
<dbReference type="EMBL" id="CP068595">
    <property type="protein sequence ID" value="QQZ60624.1"/>
    <property type="molecule type" value="Genomic_DNA"/>
</dbReference>
<organism evidence="1 2">
    <name type="scientific">Paenibacillus sonchi</name>
    <dbReference type="NCBI Taxonomy" id="373687"/>
    <lineage>
        <taxon>Bacteria</taxon>
        <taxon>Bacillati</taxon>
        <taxon>Bacillota</taxon>
        <taxon>Bacilli</taxon>
        <taxon>Bacillales</taxon>
        <taxon>Paenibacillaceae</taxon>
        <taxon>Paenibacillus</taxon>
        <taxon>Paenibacillus sonchi group</taxon>
    </lineage>
</organism>